<dbReference type="SUPFAM" id="SSF55550">
    <property type="entry name" value="SH2 domain"/>
    <property type="match status" value="1"/>
</dbReference>
<accession>V4AL22</accession>
<dbReference type="KEGG" id="lgi:LOTGIDRAFT_160565"/>
<dbReference type="RefSeq" id="XP_009053933.1">
    <property type="nucleotide sequence ID" value="XM_009055685.1"/>
</dbReference>
<dbReference type="HOGENOM" id="CLU_1662773_0_0_1"/>
<proteinExistence type="predicted"/>
<keyword evidence="2" id="KW-1185">Reference proteome</keyword>
<reference evidence="1 2" key="1">
    <citation type="journal article" date="2013" name="Nature">
        <title>Insights into bilaterian evolution from three spiralian genomes.</title>
        <authorList>
            <person name="Simakov O."/>
            <person name="Marletaz F."/>
            <person name="Cho S.J."/>
            <person name="Edsinger-Gonzales E."/>
            <person name="Havlak P."/>
            <person name="Hellsten U."/>
            <person name="Kuo D.H."/>
            <person name="Larsson T."/>
            <person name="Lv J."/>
            <person name="Arendt D."/>
            <person name="Savage R."/>
            <person name="Osoegawa K."/>
            <person name="de Jong P."/>
            <person name="Grimwood J."/>
            <person name="Chapman J.A."/>
            <person name="Shapiro H."/>
            <person name="Aerts A."/>
            <person name="Otillar R.P."/>
            <person name="Terry A.Y."/>
            <person name="Boore J.L."/>
            <person name="Grigoriev I.V."/>
            <person name="Lindberg D.R."/>
            <person name="Seaver E.C."/>
            <person name="Weisblat D.A."/>
            <person name="Putnam N.H."/>
            <person name="Rokhsar D.S."/>
        </authorList>
    </citation>
    <scope>NUCLEOTIDE SEQUENCE [LARGE SCALE GENOMIC DNA]</scope>
</reference>
<dbReference type="InterPro" id="IPR036860">
    <property type="entry name" value="SH2_dom_sf"/>
</dbReference>
<protein>
    <recommendedName>
        <fullName evidence="3">SH2 domain-containing protein</fullName>
    </recommendedName>
</protein>
<sequence length="159" mass="18129">MGGCLSRSSFTVNKSNAEYYGSRSQPIVFSVLDTEVVLRETEIGTYLLYKDIDTEKIYLSVMAPNHKIRHHRIMEIEKLFYLEKQPYPYLDSIILYHRKHKLRGVKLTQRAHLSARVVKAFTTKVTENNGNYLAPPSAYLNVSWHGSTESLITSSSAAS</sequence>
<dbReference type="CTD" id="20238430"/>
<dbReference type="OMA" id="HYRIFER"/>
<dbReference type="EMBL" id="KB201656">
    <property type="protein sequence ID" value="ESO95425.1"/>
    <property type="molecule type" value="Genomic_DNA"/>
</dbReference>
<evidence type="ECO:0000313" key="2">
    <source>
        <dbReference type="Proteomes" id="UP000030746"/>
    </source>
</evidence>
<dbReference type="GeneID" id="20238430"/>
<dbReference type="CDD" id="cd00173">
    <property type="entry name" value="SH2"/>
    <property type="match status" value="1"/>
</dbReference>
<organism evidence="1 2">
    <name type="scientific">Lottia gigantea</name>
    <name type="common">Giant owl limpet</name>
    <dbReference type="NCBI Taxonomy" id="225164"/>
    <lineage>
        <taxon>Eukaryota</taxon>
        <taxon>Metazoa</taxon>
        <taxon>Spiralia</taxon>
        <taxon>Lophotrochozoa</taxon>
        <taxon>Mollusca</taxon>
        <taxon>Gastropoda</taxon>
        <taxon>Patellogastropoda</taxon>
        <taxon>Lottioidea</taxon>
        <taxon>Lottiidae</taxon>
        <taxon>Lottia</taxon>
    </lineage>
</organism>
<name>V4AL22_LOTGI</name>
<gene>
    <name evidence="1" type="ORF">LOTGIDRAFT_160565</name>
</gene>
<dbReference type="Gene3D" id="3.30.505.10">
    <property type="entry name" value="SH2 domain"/>
    <property type="match status" value="1"/>
</dbReference>
<dbReference type="AlphaFoldDB" id="V4AL22"/>
<evidence type="ECO:0008006" key="3">
    <source>
        <dbReference type="Google" id="ProtNLM"/>
    </source>
</evidence>
<dbReference type="OrthoDB" id="6407613at2759"/>
<dbReference type="Proteomes" id="UP000030746">
    <property type="component" value="Unassembled WGS sequence"/>
</dbReference>
<evidence type="ECO:0000313" key="1">
    <source>
        <dbReference type="EMBL" id="ESO95425.1"/>
    </source>
</evidence>